<dbReference type="RefSeq" id="WP_025241244.1">
    <property type="nucleotide sequence ID" value="NZ_CP007441.1"/>
</dbReference>
<dbReference type="AlphaFoldDB" id="W8QWU6"/>
<evidence type="ECO:0000259" key="1">
    <source>
        <dbReference type="Pfam" id="PF06568"/>
    </source>
</evidence>
<feature type="domain" description="YjiS-like" evidence="1">
    <location>
        <begin position="29"/>
        <end position="64"/>
    </location>
</feature>
<organism evidence="2 3">
    <name type="scientific">Stutzerimonas stutzeri</name>
    <name type="common">Pseudomonas stutzeri</name>
    <dbReference type="NCBI Taxonomy" id="316"/>
    <lineage>
        <taxon>Bacteria</taxon>
        <taxon>Pseudomonadati</taxon>
        <taxon>Pseudomonadota</taxon>
        <taxon>Gammaproteobacteria</taxon>
        <taxon>Pseudomonadales</taxon>
        <taxon>Pseudomonadaceae</taxon>
        <taxon>Stutzerimonas</taxon>
    </lineage>
</organism>
<dbReference type="KEGG" id="pstt:CH92_08125"/>
<evidence type="ECO:0000313" key="3">
    <source>
        <dbReference type="Proteomes" id="UP000019522"/>
    </source>
</evidence>
<reference evidence="2 3" key="2">
    <citation type="submission" date="2014-03" db="EMBL/GenBank/DDBJ databases">
        <authorList>
            <person name="Baltrus D."/>
            <person name="Dougherty K."/>
        </authorList>
    </citation>
    <scope>NUCLEOTIDE SEQUENCE</scope>
    <source>
        <strain evidence="2 3">28a24</strain>
    </source>
</reference>
<dbReference type="PATRIC" id="fig|316.77.peg.1616"/>
<protein>
    <recommendedName>
        <fullName evidence="1">YjiS-like domain-containing protein</fullName>
    </recommendedName>
</protein>
<name>W8QWU6_STUST</name>
<dbReference type="EMBL" id="CP007441">
    <property type="protein sequence ID" value="AHL75070.1"/>
    <property type="molecule type" value="Genomic_DNA"/>
</dbReference>
<proteinExistence type="predicted"/>
<dbReference type="Proteomes" id="UP000019522">
    <property type="component" value="Chromosome"/>
</dbReference>
<gene>
    <name evidence="2" type="ORF">CH92_08125</name>
</gene>
<reference evidence="3" key="1">
    <citation type="journal article" date="2014" name="Genome Announc.">
        <title>Complete Genome Sequence of the Highly Transformable Pseudomonas stutzeri Strain 28a24.</title>
        <authorList>
            <person name="Smith B.A."/>
            <person name="Dougherty K.M."/>
            <person name="Baltrus D.A."/>
        </authorList>
    </citation>
    <scope>NUCLEOTIDE SEQUENCE [LARGE SCALE GENOMIC DNA]</scope>
    <source>
        <strain evidence="3">28a24</strain>
    </source>
</reference>
<accession>W8QWU6</accession>
<dbReference type="Pfam" id="PF06568">
    <property type="entry name" value="YjiS-like"/>
    <property type="match status" value="1"/>
</dbReference>
<sequence>MKSHVEFLKIDHLSTNRGTSLTALLREAWQRVSRWHALYRQRQQLAALSDDMLKDIGLSRADIETEANRPFWDEPYRRS</sequence>
<evidence type="ECO:0000313" key="2">
    <source>
        <dbReference type="EMBL" id="AHL75070.1"/>
    </source>
</evidence>
<dbReference type="InterPro" id="IPR009506">
    <property type="entry name" value="YjiS-like"/>
</dbReference>
<dbReference type="OrthoDB" id="7306802at2"/>